<name>A0A2P7SDS1_9HYPH</name>
<dbReference type="Proteomes" id="UP000240653">
    <property type="component" value="Unassembled WGS sequence"/>
</dbReference>
<keyword evidence="3" id="KW-1185">Reference proteome</keyword>
<evidence type="ECO:0000313" key="3">
    <source>
        <dbReference type="Proteomes" id="UP000240653"/>
    </source>
</evidence>
<dbReference type="OrthoDB" id="8442682at2"/>
<organism evidence="2 3">
    <name type="scientific">Pseudaminobacter soli</name>
    <name type="common">ex Li et al. 2025</name>
    <dbReference type="NCBI Taxonomy" id="1295366"/>
    <lineage>
        <taxon>Bacteria</taxon>
        <taxon>Pseudomonadati</taxon>
        <taxon>Pseudomonadota</taxon>
        <taxon>Alphaproteobacteria</taxon>
        <taxon>Hyphomicrobiales</taxon>
        <taxon>Phyllobacteriaceae</taxon>
        <taxon>Pseudaminobacter</taxon>
    </lineage>
</organism>
<dbReference type="EMBL" id="PXYL01000005">
    <property type="protein sequence ID" value="PSJ60656.1"/>
    <property type="molecule type" value="Genomic_DNA"/>
</dbReference>
<sequence>MPRPNTASRSKPGPPHRYSADPSSQMTSRHRLPPMPAISMVCPTSRSLSEREVQVFSSRVLSRNKRNGACRAIARQAGLSAIGGLFLCSIALPAAMAESPPSLALSGFFLLDTSGEQRDQTAEHNARLARFDGIMRDELSKSGKFALVNMNCPQPGCTAQSVKLDQLLESAKAAGARFLVIGAVEKMSTLVLWARLEVYDVASRQMVFNRLFTFRGDNDEAWQRAAHYIANELIKNAPAN</sequence>
<evidence type="ECO:0000313" key="2">
    <source>
        <dbReference type="EMBL" id="PSJ60656.1"/>
    </source>
</evidence>
<dbReference type="SUPFAM" id="SSF52964">
    <property type="entry name" value="TolB, N-terminal domain"/>
    <property type="match status" value="1"/>
</dbReference>
<comment type="caution">
    <text evidence="2">The sequence shown here is derived from an EMBL/GenBank/DDBJ whole genome shotgun (WGS) entry which is preliminary data.</text>
</comment>
<proteinExistence type="predicted"/>
<dbReference type="InterPro" id="IPR021698">
    <property type="entry name" value="DUF3280"/>
</dbReference>
<evidence type="ECO:0008006" key="4">
    <source>
        <dbReference type="Google" id="ProtNLM"/>
    </source>
</evidence>
<evidence type="ECO:0000256" key="1">
    <source>
        <dbReference type="SAM" id="MobiDB-lite"/>
    </source>
</evidence>
<feature type="region of interest" description="Disordered" evidence="1">
    <location>
        <begin position="1"/>
        <end position="36"/>
    </location>
</feature>
<reference evidence="2 3" key="1">
    <citation type="submission" date="2018-03" db="EMBL/GenBank/DDBJ databases">
        <title>The draft genome of Mesorhizobium soli JCM 19897.</title>
        <authorList>
            <person name="Li L."/>
            <person name="Liu L."/>
            <person name="Liang L."/>
            <person name="Wang T."/>
            <person name="Zhang X."/>
        </authorList>
    </citation>
    <scope>NUCLEOTIDE SEQUENCE [LARGE SCALE GENOMIC DNA]</scope>
    <source>
        <strain evidence="2 3">JCM 19897</strain>
    </source>
</reference>
<protein>
    <recommendedName>
        <fullName evidence="4">DUF2380 domain-containing protein</fullName>
    </recommendedName>
</protein>
<dbReference type="Pfam" id="PF11684">
    <property type="entry name" value="DUF3280"/>
    <property type="match status" value="1"/>
</dbReference>
<dbReference type="Gene3D" id="3.40.50.10070">
    <property type="entry name" value="TolB, N-terminal domain"/>
    <property type="match status" value="1"/>
</dbReference>
<gene>
    <name evidence="2" type="ORF">C7I85_11445</name>
</gene>
<accession>A0A2P7SDS1</accession>
<dbReference type="AlphaFoldDB" id="A0A2P7SDS1"/>